<comment type="caution">
    <text evidence="2">The sequence shown here is derived from an EMBL/GenBank/DDBJ whole genome shotgun (WGS) entry which is preliminary data.</text>
</comment>
<protein>
    <submittedName>
        <fullName evidence="2">Uncharacterized protein</fullName>
    </submittedName>
</protein>
<reference evidence="2" key="2">
    <citation type="submission" date="2023-12" db="EMBL/GenBank/DDBJ databases">
        <authorList>
            <person name="Sun Q."/>
            <person name="Inoue M."/>
        </authorList>
    </citation>
    <scope>NUCLEOTIDE SEQUENCE</scope>
    <source>
        <strain evidence="2">JCM 12289</strain>
    </source>
</reference>
<evidence type="ECO:0000313" key="3">
    <source>
        <dbReference type="Proteomes" id="UP001500962"/>
    </source>
</evidence>
<dbReference type="AlphaFoldDB" id="A0AAV3SE86"/>
<organism evidence="2 3">
    <name type="scientific">Halococcus dombrowskii</name>
    <dbReference type="NCBI Taxonomy" id="179637"/>
    <lineage>
        <taxon>Archaea</taxon>
        <taxon>Methanobacteriati</taxon>
        <taxon>Methanobacteriota</taxon>
        <taxon>Stenosarchaea group</taxon>
        <taxon>Halobacteria</taxon>
        <taxon>Halobacteriales</taxon>
        <taxon>Halococcaceae</taxon>
        <taxon>Halococcus</taxon>
    </lineage>
</organism>
<name>A0AAV3SE86_HALDO</name>
<sequence>MDIGHEIDEREHLPTAVPHGPLRGGRSDSMRIFKDGIEMELSVRGDNYDRTGGRRSGLSWRARRDVRFSVVGSTELLSLNSDATPRIHPTSSAGVLAITAHRMCIQNAQP</sequence>
<feature type="compositionally biased region" description="Basic and acidic residues" evidence="1">
    <location>
        <begin position="1"/>
        <end position="13"/>
    </location>
</feature>
<accession>A0AAV3SE86</accession>
<reference evidence="2" key="1">
    <citation type="journal article" date="2014" name="Int. J. Syst. Evol. Microbiol.">
        <title>Complete genome sequence of Corynebacterium casei LMG S-19264T (=DSM 44701T), isolated from a smear-ripened cheese.</title>
        <authorList>
            <consortium name="US DOE Joint Genome Institute (JGI-PGF)"/>
            <person name="Walter F."/>
            <person name="Albersmeier A."/>
            <person name="Kalinowski J."/>
            <person name="Ruckert C."/>
        </authorList>
    </citation>
    <scope>NUCLEOTIDE SEQUENCE</scope>
    <source>
        <strain evidence="2">JCM 12289</strain>
    </source>
</reference>
<proteinExistence type="predicted"/>
<feature type="region of interest" description="Disordered" evidence="1">
    <location>
        <begin position="1"/>
        <end position="28"/>
    </location>
</feature>
<gene>
    <name evidence="2" type="ORF">GCM10008985_06670</name>
</gene>
<evidence type="ECO:0000256" key="1">
    <source>
        <dbReference type="SAM" id="MobiDB-lite"/>
    </source>
</evidence>
<dbReference type="EMBL" id="BAAADN010000011">
    <property type="protein sequence ID" value="GAA0453596.1"/>
    <property type="molecule type" value="Genomic_DNA"/>
</dbReference>
<dbReference type="Proteomes" id="UP001500962">
    <property type="component" value="Unassembled WGS sequence"/>
</dbReference>
<evidence type="ECO:0000313" key="2">
    <source>
        <dbReference type="EMBL" id="GAA0453596.1"/>
    </source>
</evidence>